<organism evidence="2 3">
    <name type="scientific">Parasporobacterium paucivorans DSM 15970</name>
    <dbReference type="NCBI Taxonomy" id="1122934"/>
    <lineage>
        <taxon>Bacteria</taxon>
        <taxon>Bacillati</taxon>
        <taxon>Bacillota</taxon>
        <taxon>Clostridia</taxon>
        <taxon>Lachnospirales</taxon>
        <taxon>Lachnospiraceae</taxon>
        <taxon>Parasporobacterium</taxon>
    </lineage>
</organism>
<evidence type="ECO:0000313" key="2">
    <source>
        <dbReference type="EMBL" id="SHJ26851.1"/>
    </source>
</evidence>
<protein>
    <recommendedName>
        <fullName evidence="4">DUF3221 domain-containing protein</fullName>
    </recommendedName>
</protein>
<dbReference type="Proteomes" id="UP000184342">
    <property type="component" value="Unassembled WGS sequence"/>
</dbReference>
<gene>
    <name evidence="2" type="ORF">SAMN02745691_01637</name>
</gene>
<dbReference type="RefSeq" id="WP_073993929.1">
    <property type="nucleotide sequence ID" value="NZ_FQYT01000016.1"/>
</dbReference>
<feature type="signal peptide" evidence="1">
    <location>
        <begin position="1"/>
        <end position="21"/>
    </location>
</feature>
<evidence type="ECO:0000313" key="3">
    <source>
        <dbReference type="Proteomes" id="UP000184342"/>
    </source>
</evidence>
<reference evidence="2 3" key="1">
    <citation type="submission" date="2016-11" db="EMBL/GenBank/DDBJ databases">
        <authorList>
            <person name="Jaros S."/>
            <person name="Januszkiewicz K."/>
            <person name="Wedrychowicz H."/>
        </authorList>
    </citation>
    <scope>NUCLEOTIDE SEQUENCE [LARGE SCALE GENOMIC DNA]</scope>
    <source>
        <strain evidence="2 3">DSM 15970</strain>
    </source>
</reference>
<dbReference type="PROSITE" id="PS51257">
    <property type="entry name" value="PROKAR_LIPOPROTEIN"/>
    <property type="match status" value="1"/>
</dbReference>
<dbReference type="Pfam" id="PF11518">
    <property type="entry name" value="DUF3221"/>
    <property type="match status" value="1"/>
</dbReference>
<accession>A0A1M6HXB1</accession>
<proteinExistence type="predicted"/>
<name>A0A1M6HXB1_9FIRM</name>
<dbReference type="EMBL" id="FQYT01000016">
    <property type="protein sequence ID" value="SHJ26851.1"/>
    <property type="molecule type" value="Genomic_DNA"/>
</dbReference>
<dbReference type="InterPro" id="IPR021598">
    <property type="entry name" value="DUF3221"/>
</dbReference>
<keyword evidence="1" id="KW-0732">Signal</keyword>
<keyword evidence="3" id="KW-1185">Reference proteome</keyword>
<dbReference type="AlphaFoldDB" id="A0A1M6HXB1"/>
<feature type="chain" id="PRO_5012183861" description="DUF3221 domain-containing protein" evidence="1">
    <location>
        <begin position="22"/>
        <end position="109"/>
    </location>
</feature>
<sequence length="109" mass="12300">MKRLKVSILFLCLIFALCACTKDDKRIFMATVIENTDALLVEPYKDSVEYTSSDRIVVHADKAIVLNSQRLKINVSDIVAGQTVRITYNGVVAESYPAQIWAYKIMIVE</sequence>
<dbReference type="OrthoDB" id="1954601at2"/>
<evidence type="ECO:0008006" key="4">
    <source>
        <dbReference type="Google" id="ProtNLM"/>
    </source>
</evidence>
<evidence type="ECO:0000256" key="1">
    <source>
        <dbReference type="SAM" id="SignalP"/>
    </source>
</evidence>